<dbReference type="AlphaFoldDB" id="A0A7X9NJS1"/>
<dbReference type="Proteomes" id="UP000540014">
    <property type="component" value="Unassembled WGS sequence"/>
</dbReference>
<proteinExistence type="predicted"/>
<evidence type="ECO:0008006" key="4">
    <source>
        <dbReference type="Google" id="ProtNLM"/>
    </source>
</evidence>
<reference evidence="2 3" key="1">
    <citation type="submission" date="2020-04" db="EMBL/GenBank/DDBJ databases">
        <authorList>
            <person name="Hitch T.C.A."/>
            <person name="Wylensek D."/>
            <person name="Clavel T."/>
        </authorList>
    </citation>
    <scope>NUCLEOTIDE SEQUENCE [LARGE SCALE GENOMIC DNA]</scope>
    <source>
        <strain evidence="2 3">BSM-383-APC-22F</strain>
    </source>
</reference>
<protein>
    <recommendedName>
        <fullName evidence="4">Lipoprotein</fullName>
    </recommendedName>
</protein>
<dbReference type="PROSITE" id="PS51257">
    <property type="entry name" value="PROKAR_LIPOPROTEIN"/>
    <property type="match status" value="1"/>
</dbReference>
<comment type="caution">
    <text evidence="2">The sequence shown here is derived from an EMBL/GenBank/DDBJ whole genome shotgun (WGS) entry which is preliminary data.</text>
</comment>
<organism evidence="2 3">
    <name type="scientific">Faecalicoccus pleomorphus</name>
    <dbReference type="NCBI Taxonomy" id="1323"/>
    <lineage>
        <taxon>Bacteria</taxon>
        <taxon>Bacillati</taxon>
        <taxon>Bacillota</taxon>
        <taxon>Erysipelotrichia</taxon>
        <taxon>Erysipelotrichales</taxon>
        <taxon>Erysipelotrichaceae</taxon>
        <taxon>Faecalicoccus</taxon>
    </lineage>
</organism>
<evidence type="ECO:0000313" key="2">
    <source>
        <dbReference type="EMBL" id="NME45507.1"/>
    </source>
</evidence>
<dbReference type="RefSeq" id="WP_168966804.1">
    <property type="nucleotide sequence ID" value="NZ_JABAFR010000047.1"/>
</dbReference>
<dbReference type="EMBL" id="JABAFR010000047">
    <property type="protein sequence ID" value="NME45507.1"/>
    <property type="molecule type" value="Genomic_DNA"/>
</dbReference>
<keyword evidence="1" id="KW-0732">Signal</keyword>
<name>A0A7X9NJS1_9FIRM</name>
<gene>
    <name evidence="2" type="ORF">HF861_11610</name>
</gene>
<sequence>MKNKFMMIIMTLLLSLGLAACGGSGGSTSSVKGTTFDAGKFEVFVPDGWKAFHGADFFGDYEEGYDPHVVNIGKGIEEEYELFSYPLANITYSGEDNPLVKPTKDIYENGKDLEDITTGDYTWEVFTADSLSYPVAVLYTEFDDKQIVVNITLENGGEKVSLEDADILALLAGIKPKE</sequence>
<evidence type="ECO:0000256" key="1">
    <source>
        <dbReference type="SAM" id="SignalP"/>
    </source>
</evidence>
<evidence type="ECO:0000313" key="3">
    <source>
        <dbReference type="Proteomes" id="UP000540014"/>
    </source>
</evidence>
<accession>A0A7X9NJS1</accession>
<feature type="signal peptide" evidence="1">
    <location>
        <begin position="1"/>
        <end position="20"/>
    </location>
</feature>
<feature type="chain" id="PRO_5038864083" description="Lipoprotein" evidence="1">
    <location>
        <begin position="21"/>
        <end position="178"/>
    </location>
</feature>